<dbReference type="PANTHER" id="PTHR21319">
    <property type="entry name" value="RING FINGER AND CHY ZINC FINGER DOMAIN-CONTAINING PROTEIN 1"/>
    <property type="match status" value="1"/>
</dbReference>
<evidence type="ECO:0000256" key="1">
    <source>
        <dbReference type="ARBA" id="ARBA00022723"/>
    </source>
</evidence>
<dbReference type="PROSITE" id="PS51270">
    <property type="entry name" value="ZF_CTCHY"/>
    <property type="match status" value="1"/>
</dbReference>
<dbReference type="GO" id="GO:0006511">
    <property type="term" value="P:ubiquitin-dependent protein catabolic process"/>
    <property type="evidence" value="ECO:0007669"/>
    <property type="project" value="TreeGrafter"/>
</dbReference>
<keyword evidence="1" id="KW-0479">Metal-binding</keyword>
<sequence length="393" mass="43428">MPSLVSNFIINPVLRQARRFSSGFATEEPPAIRHHRTRSDGEAGPVVADDAILELDGEGNGRIPEPRRSRTSSLSIAQQQPPVPGPRTSSRRNTFNRSSPGESSSANAGQSSQPPPAQERALNNGGLGTDGLGWIDEASRNTPLPEDDGNGELRQKILAIQAMDVSQTLKAQLMHQLLMEGYNKSRSRHAPPTSPTLHPESPTSRSLQDRREAESSGPLQQALKFLNPLVDTNGPLDLSLTEADLRKTYVPNVPPADDDLAAHVEKMGIEDHGQPVLGCEHYRRNVKMQCATCEKWYTCRFCHDAVEDHTLPRKDTKHMLCMFCGCAQKASDTCVGCGESASYYFCGVCKLWNDDPNKSIYHCNDCGLCRVGQGLGKDFFHCKVNRYQRTPYW</sequence>
<accession>A0AA39YEY1</accession>
<evidence type="ECO:0000259" key="6">
    <source>
        <dbReference type="PROSITE" id="PS51266"/>
    </source>
</evidence>
<comment type="caution">
    <text evidence="8">The sequence shown here is derived from an EMBL/GenBank/DDBJ whole genome shotgun (WGS) entry which is preliminary data.</text>
</comment>
<protein>
    <recommendedName>
        <fullName evidence="10">CHY-type domain-containing protein</fullName>
    </recommendedName>
</protein>
<dbReference type="InterPro" id="IPR037275">
    <property type="entry name" value="Znf_CTCHY_sf"/>
</dbReference>
<dbReference type="Proteomes" id="UP001174936">
    <property type="component" value="Unassembled WGS sequence"/>
</dbReference>
<evidence type="ECO:0000256" key="4">
    <source>
        <dbReference type="PROSITE-ProRule" id="PRU00601"/>
    </source>
</evidence>
<dbReference type="PANTHER" id="PTHR21319:SF0">
    <property type="entry name" value="AND RING FINGER DOMAIN PROTEIN, PUTATIVE (AFU_ORTHOLOGUE AFUA_1G08900)-RELATED"/>
    <property type="match status" value="1"/>
</dbReference>
<dbReference type="GO" id="GO:0016567">
    <property type="term" value="P:protein ubiquitination"/>
    <property type="evidence" value="ECO:0007669"/>
    <property type="project" value="TreeGrafter"/>
</dbReference>
<gene>
    <name evidence="8" type="ORF">B0T16DRAFT_403538</name>
</gene>
<feature type="region of interest" description="Disordered" evidence="5">
    <location>
        <begin position="184"/>
        <end position="218"/>
    </location>
</feature>
<feature type="region of interest" description="Disordered" evidence="5">
    <location>
        <begin position="21"/>
        <end position="150"/>
    </location>
</feature>
<dbReference type="GO" id="GO:0005634">
    <property type="term" value="C:nucleus"/>
    <property type="evidence" value="ECO:0007669"/>
    <property type="project" value="TreeGrafter"/>
</dbReference>
<dbReference type="PROSITE" id="PS51266">
    <property type="entry name" value="ZF_CHY"/>
    <property type="match status" value="1"/>
</dbReference>
<dbReference type="InterPro" id="IPR037274">
    <property type="entry name" value="Znf_CHY_sf"/>
</dbReference>
<keyword evidence="2 4" id="KW-0863">Zinc-finger</keyword>
<dbReference type="Pfam" id="PF05495">
    <property type="entry name" value="zf-CHY"/>
    <property type="match status" value="1"/>
</dbReference>
<evidence type="ECO:0000259" key="7">
    <source>
        <dbReference type="PROSITE" id="PS51270"/>
    </source>
</evidence>
<dbReference type="AlphaFoldDB" id="A0AA39YEY1"/>
<evidence type="ECO:0008006" key="10">
    <source>
        <dbReference type="Google" id="ProtNLM"/>
    </source>
</evidence>
<evidence type="ECO:0000256" key="5">
    <source>
        <dbReference type="SAM" id="MobiDB-lite"/>
    </source>
</evidence>
<proteinExistence type="predicted"/>
<organism evidence="8 9">
    <name type="scientific">Cercophora newfieldiana</name>
    <dbReference type="NCBI Taxonomy" id="92897"/>
    <lineage>
        <taxon>Eukaryota</taxon>
        <taxon>Fungi</taxon>
        <taxon>Dikarya</taxon>
        <taxon>Ascomycota</taxon>
        <taxon>Pezizomycotina</taxon>
        <taxon>Sordariomycetes</taxon>
        <taxon>Sordariomycetidae</taxon>
        <taxon>Sordariales</taxon>
        <taxon>Lasiosphaeriaceae</taxon>
        <taxon>Cercophora</taxon>
    </lineage>
</organism>
<name>A0AA39YEY1_9PEZI</name>
<dbReference type="SUPFAM" id="SSF161219">
    <property type="entry name" value="CHY zinc finger-like"/>
    <property type="match status" value="1"/>
</dbReference>
<feature type="compositionally biased region" description="Polar residues" evidence="5">
    <location>
        <begin position="100"/>
        <end position="112"/>
    </location>
</feature>
<evidence type="ECO:0000313" key="9">
    <source>
        <dbReference type="Proteomes" id="UP001174936"/>
    </source>
</evidence>
<dbReference type="SUPFAM" id="SSF161245">
    <property type="entry name" value="Zinc hairpin stack"/>
    <property type="match status" value="1"/>
</dbReference>
<dbReference type="InterPro" id="IPR017921">
    <property type="entry name" value="Znf_CTCHY"/>
</dbReference>
<feature type="domain" description="CHY-type" evidence="6">
    <location>
        <begin position="272"/>
        <end position="339"/>
    </location>
</feature>
<feature type="compositionally biased region" description="Polar residues" evidence="5">
    <location>
        <begin position="71"/>
        <end position="80"/>
    </location>
</feature>
<dbReference type="EMBL" id="JAULSV010000002">
    <property type="protein sequence ID" value="KAK0651288.1"/>
    <property type="molecule type" value="Genomic_DNA"/>
</dbReference>
<feature type="compositionally biased region" description="Low complexity" evidence="5">
    <location>
        <begin position="87"/>
        <end position="99"/>
    </location>
</feature>
<evidence type="ECO:0000313" key="8">
    <source>
        <dbReference type="EMBL" id="KAK0651288.1"/>
    </source>
</evidence>
<dbReference type="InterPro" id="IPR008913">
    <property type="entry name" value="Znf_CHY"/>
</dbReference>
<dbReference type="GO" id="GO:0061630">
    <property type="term" value="F:ubiquitin protein ligase activity"/>
    <property type="evidence" value="ECO:0007669"/>
    <property type="project" value="TreeGrafter"/>
</dbReference>
<evidence type="ECO:0000256" key="3">
    <source>
        <dbReference type="ARBA" id="ARBA00022833"/>
    </source>
</evidence>
<keyword evidence="3" id="KW-0862">Zinc</keyword>
<reference evidence="8" key="1">
    <citation type="submission" date="2023-06" db="EMBL/GenBank/DDBJ databases">
        <title>Genome-scale phylogeny and comparative genomics of the fungal order Sordariales.</title>
        <authorList>
            <consortium name="Lawrence Berkeley National Laboratory"/>
            <person name="Hensen N."/>
            <person name="Bonometti L."/>
            <person name="Westerberg I."/>
            <person name="Brannstrom I.O."/>
            <person name="Guillou S."/>
            <person name="Cros-Aarteil S."/>
            <person name="Calhoun S."/>
            <person name="Haridas S."/>
            <person name="Kuo A."/>
            <person name="Mondo S."/>
            <person name="Pangilinan J."/>
            <person name="Riley R."/>
            <person name="Labutti K."/>
            <person name="Andreopoulos B."/>
            <person name="Lipzen A."/>
            <person name="Chen C."/>
            <person name="Yanf M."/>
            <person name="Daum C."/>
            <person name="Ng V."/>
            <person name="Clum A."/>
            <person name="Steindorff A."/>
            <person name="Ohm R."/>
            <person name="Martin F."/>
            <person name="Silar P."/>
            <person name="Natvig D."/>
            <person name="Lalanne C."/>
            <person name="Gautier V."/>
            <person name="Ament-Velasquez S.L."/>
            <person name="Kruys A."/>
            <person name="Hutchinson M.I."/>
            <person name="Powell A.J."/>
            <person name="Barry K."/>
            <person name="Miller A.N."/>
            <person name="Grigoriev I.V."/>
            <person name="Debuchy R."/>
            <person name="Gladieux P."/>
            <person name="Thoren M.H."/>
            <person name="Johannesson H."/>
        </authorList>
    </citation>
    <scope>NUCLEOTIDE SEQUENCE</scope>
    <source>
        <strain evidence="8">SMH2532-1</strain>
    </source>
</reference>
<keyword evidence="9" id="KW-1185">Reference proteome</keyword>
<dbReference type="GO" id="GO:0008270">
    <property type="term" value="F:zinc ion binding"/>
    <property type="evidence" value="ECO:0007669"/>
    <property type="project" value="UniProtKB-KW"/>
</dbReference>
<evidence type="ECO:0000256" key="2">
    <source>
        <dbReference type="ARBA" id="ARBA00022771"/>
    </source>
</evidence>
<feature type="domain" description="CTCHY-type" evidence="7">
    <location>
        <begin position="341"/>
        <end position="393"/>
    </location>
</feature>